<evidence type="ECO:0000313" key="3">
    <source>
        <dbReference type="Proteomes" id="UP000316770"/>
    </source>
</evidence>
<sequence>MLNKLANVFVVIVMLVAVGCGEGGAVIEGKVALEDGTPIPRGVVYLNGTAGSFRGKIQPDGTYRIENIADGSYQVAVTGALDGEPVAEEMQYDKAGNPIQSKASQPKSLIDSKYSSPPDSGLSITVPGDDFDLSLAKAK</sequence>
<gene>
    <name evidence="2" type="ORF">Mal33_29810</name>
</gene>
<dbReference type="GO" id="GO:0030246">
    <property type="term" value="F:carbohydrate binding"/>
    <property type="evidence" value="ECO:0007669"/>
    <property type="project" value="InterPro"/>
</dbReference>
<dbReference type="RefSeq" id="WP_145285994.1">
    <property type="nucleotide sequence ID" value="NZ_CP036318.1"/>
</dbReference>
<feature type="region of interest" description="Disordered" evidence="1">
    <location>
        <begin position="91"/>
        <end position="127"/>
    </location>
</feature>
<keyword evidence="3" id="KW-1185">Reference proteome</keyword>
<protein>
    <recommendedName>
        <fullName evidence="4">Carboxypeptidase regulatory-like domain-containing protein</fullName>
    </recommendedName>
</protein>
<evidence type="ECO:0000313" key="2">
    <source>
        <dbReference type="EMBL" id="QDV56980.1"/>
    </source>
</evidence>
<dbReference type="InterPro" id="IPR013784">
    <property type="entry name" value="Carb-bd-like_fold"/>
</dbReference>
<proteinExistence type="predicted"/>
<evidence type="ECO:0000256" key="1">
    <source>
        <dbReference type="SAM" id="MobiDB-lite"/>
    </source>
</evidence>
<feature type="compositionally biased region" description="Polar residues" evidence="1">
    <location>
        <begin position="98"/>
        <end position="118"/>
    </location>
</feature>
<accession>A0A518IV71</accession>
<evidence type="ECO:0008006" key="4">
    <source>
        <dbReference type="Google" id="ProtNLM"/>
    </source>
</evidence>
<reference evidence="2 3" key="1">
    <citation type="submission" date="2019-02" db="EMBL/GenBank/DDBJ databases">
        <title>Deep-cultivation of Planctomycetes and their phenomic and genomic characterization uncovers novel biology.</title>
        <authorList>
            <person name="Wiegand S."/>
            <person name="Jogler M."/>
            <person name="Boedeker C."/>
            <person name="Pinto D."/>
            <person name="Vollmers J."/>
            <person name="Rivas-Marin E."/>
            <person name="Kohn T."/>
            <person name="Peeters S.H."/>
            <person name="Heuer A."/>
            <person name="Rast P."/>
            <person name="Oberbeckmann S."/>
            <person name="Bunk B."/>
            <person name="Jeske O."/>
            <person name="Meyerdierks A."/>
            <person name="Storesund J.E."/>
            <person name="Kallscheuer N."/>
            <person name="Luecker S."/>
            <person name="Lage O.M."/>
            <person name="Pohl T."/>
            <person name="Merkel B.J."/>
            <person name="Hornburger P."/>
            <person name="Mueller R.-W."/>
            <person name="Bruemmer F."/>
            <person name="Labrenz M."/>
            <person name="Spormann A.M."/>
            <person name="Op den Camp H."/>
            <person name="Overmann J."/>
            <person name="Amann R."/>
            <person name="Jetten M.S.M."/>
            <person name="Mascher T."/>
            <person name="Medema M.H."/>
            <person name="Devos D.P."/>
            <person name="Kaster A.-K."/>
            <person name="Ovreas L."/>
            <person name="Rohde M."/>
            <person name="Galperin M.Y."/>
            <person name="Jogler C."/>
        </authorList>
    </citation>
    <scope>NUCLEOTIDE SEQUENCE [LARGE SCALE GENOMIC DNA]</scope>
    <source>
        <strain evidence="2 3">Mal33</strain>
    </source>
</reference>
<dbReference type="EMBL" id="CP036318">
    <property type="protein sequence ID" value="QDV56980.1"/>
    <property type="molecule type" value="Genomic_DNA"/>
</dbReference>
<dbReference type="Proteomes" id="UP000316770">
    <property type="component" value="Chromosome"/>
</dbReference>
<name>A0A518IV71_9BACT</name>
<dbReference type="SUPFAM" id="SSF49452">
    <property type="entry name" value="Starch-binding domain-like"/>
    <property type="match status" value="1"/>
</dbReference>
<organism evidence="2 3">
    <name type="scientific">Rosistilla oblonga</name>
    <dbReference type="NCBI Taxonomy" id="2527990"/>
    <lineage>
        <taxon>Bacteria</taxon>
        <taxon>Pseudomonadati</taxon>
        <taxon>Planctomycetota</taxon>
        <taxon>Planctomycetia</taxon>
        <taxon>Pirellulales</taxon>
        <taxon>Pirellulaceae</taxon>
        <taxon>Rosistilla</taxon>
    </lineage>
</organism>
<dbReference type="PROSITE" id="PS51257">
    <property type="entry name" value="PROKAR_LIPOPROTEIN"/>
    <property type="match status" value="1"/>
</dbReference>
<dbReference type="AlphaFoldDB" id="A0A518IV71"/>